<dbReference type="Gene3D" id="2.30.110.20">
    <property type="entry name" value="Hcp1-like"/>
    <property type="match status" value="1"/>
</dbReference>
<dbReference type="PANTHER" id="PTHR36152">
    <property type="entry name" value="CYTOPLASMIC PROTEIN-RELATED"/>
    <property type="match status" value="1"/>
</dbReference>
<evidence type="ECO:0000313" key="2">
    <source>
        <dbReference type="Proteomes" id="UP001652503"/>
    </source>
</evidence>
<organism evidence="1 2">
    <name type="scientific">Albidovulum sediminicola</name>
    <dbReference type="NCBI Taxonomy" id="2984331"/>
    <lineage>
        <taxon>Bacteria</taxon>
        <taxon>Pseudomonadati</taxon>
        <taxon>Pseudomonadota</taxon>
        <taxon>Alphaproteobacteria</taxon>
        <taxon>Rhodobacterales</taxon>
        <taxon>Paracoccaceae</taxon>
        <taxon>Albidovulum</taxon>
    </lineage>
</organism>
<keyword evidence="2" id="KW-1185">Reference proteome</keyword>
<sequence length="175" mass="19291">MSFDAFCYSTTNAEDIPGETQDETYADKKAFEIISFELGAENNINIGSISGGGGAGKATFKEVSITKKTDTASTGLFHALVTGKHFDNMFIELRRSGAEDTKSGGKFMVFELQMVMVQDISWSGSDGDDVCEETVVLQYGAIKIHYYPQDTKGKMAGQPKEAYWNRVKNNKSMIY</sequence>
<accession>A0ABT2Z025</accession>
<comment type="caution">
    <text evidence="1">The sequence shown here is derived from an EMBL/GenBank/DDBJ whole genome shotgun (WGS) entry which is preliminary data.</text>
</comment>
<reference evidence="1 2" key="1">
    <citation type="submission" date="2022-10" db="EMBL/GenBank/DDBJ databases">
        <title>Defluviimonas sp. nov., isolated from ocean surface water.</title>
        <authorList>
            <person name="He W."/>
            <person name="Wang L."/>
            <person name="Zhang D.-F."/>
        </authorList>
    </citation>
    <scope>NUCLEOTIDE SEQUENCE [LARGE SCALE GENOMIC DNA]</scope>
    <source>
        <strain evidence="1 2">WL0075</strain>
    </source>
</reference>
<evidence type="ECO:0000313" key="1">
    <source>
        <dbReference type="EMBL" id="MCV2864503.1"/>
    </source>
</evidence>
<name>A0ABT2Z025_9RHOB</name>
<gene>
    <name evidence="1" type="ORF">OE647_07085</name>
</gene>
<protein>
    <submittedName>
        <fullName evidence="1">Type VI secretion system tube protein Hcp</fullName>
    </submittedName>
</protein>
<dbReference type="InterPro" id="IPR008514">
    <property type="entry name" value="T6SS_Hcp"/>
</dbReference>
<dbReference type="EMBL" id="JAOWLA010000005">
    <property type="protein sequence ID" value="MCV2864503.1"/>
    <property type="molecule type" value="Genomic_DNA"/>
</dbReference>
<dbReference type="Proteomes" id="UP001652503">
    <property type="component" value="Unassembled WGS sequence"/>
</dbReference>
<dbReference type="SUPFAM" id="SSF141452">
    <property type="entry name" value="Hcp1-like"/>
    <property type="match status" value="1"/>
</dbReference>
<dbReference type="RefSeq" id="WP_263721018.1">
    <property type="nucleotide sequence ID" value="NZ_JAOWLA010000005.1"/>
</dbReference>
<dbReference type="InterPro" id="IPR036624">
    <property type="entry name" value="Hcp1-lik_sf"/>
</dbReference>
<dbReference type="InterPro" id="IPR053165">
    <property type="entry name" value="HSI-I_assembly_Hcp1"/>
</dbReference>
<proteinExistence type="predicted"/>
<dbReference type="Pfam" id="PF05638">
    <property type="entry name" value="T6SS_HCP"/>
    <property type="match status" value="1"/>
</dbReference>
<dbReference type="PANTHER" id="PTHR36152:SF1">
    <property type="entry name" value="UBIQUITIN-LIKE DOMAIN-CONTAINING PROTEIN"/>
    <property type="match status" value="1"/>
</dbReference>